<protein>
    <submittedName>
        <fullName evidence="2">Uncharacterized protein</fullName>
    </submittedName>
</protein>
<name>A0ABR2MS00_9ASPA</name>
<feature type="chain" id="PRO_5045830806" evidence="1">
    <location>
        <begin position="32"/>
        <end position="201"/>
    </location>
</feature>
<feature type="signal peptide" evidence="1">
    <location>
        <begin position="1"/>
        <end position="31"/>
    </location>
</feature>
<gene>
    <name evidence="2" type="ORF">KSP40_PGU017167</name>
</gene>
<accession>A0ABR2MS00</accession>
<evidence type="ECO:0000313" key="3">
    <source>
        <dbReference type="Proteomes" id="UP001412067"/>
    </source>
</evidence>
<sequence>MVKWLNVGMFILFISWNIFQIGYEQLGPAEALEPNKLKQFSEDQMRDARAMLSITKECYNTLGIESLNTIQPVQILKSTTFNGWSAWGVLGRERAMQSHVATQNRGLRRCSWHLDNCAWETAGVHLESSLLLRESLSMTKGSTRHSWKGLRLLGSTIVVLDLGESEVVTIFYSLNSLTHQAHINLSKGLLVFNPSYLPKSQ</sequence>
<organism evidence="2 3">
    <name type="scientific">Platanthera guangdongensis</name>
    <dbReference type="NCBI Taxonomy" id="2320717"/>
    <lineage>
        <taxon>Eukaryota</taxon>
        <taxon>Viridiplantae</taxon>
        <taxon>Streptophyta</taxon>
        <taxon>Embryophyta</taxon>
        <taxon>Tracheophyta</taxon>
        <taxon>Spermatophyta</taxon>
        <taxon>Magnoliopsida</taxon>
        <taxon>Liliopsida</taxon>
        <taxon>Asparagales</taxon>
        <taxon>Orchidaceae</taxon>
        <taxon>Orchidoideae</taxon>
        <taxon>Orchideae</taxon>
        <taxon>Orchidinae</taxon>
        <taxon>Platanthera</taxon>
    </lineage>
</organism>
<reference evidence="2 3" key="1">
    <citation type="journal article" date="2022" name="Nat. Plants">
        <title>Genomes of leafy and leafless Platanthera orchids illuminate the evolution of mycoheterotrophy.</title>
        <authorList>
            <person name="Li M.H."/>
            <person name="Liu K.W."/>
            <person name="Li Z."/>
            <person name="Lu H.C."/>
            <person name="Ye Q.L."/>
            <person name="Zhang D."/>
            <person name="Wang J.Y."/>
            <person name="Li Y.F."/>
            <person name="Zhong Z.M."/>
            <person name="Liu X."/>
            <person name="Yu X."/>
            <person name="Liu D.K."/>
            <person name="Tu X.D."/>
            <person name="Liu B."/>
            <person name="Hao Y."/>
            <person name="Liao X.Y."/>
            <person name="Jiang Y.T."/>
            <person name="Sun W.H."/>
            <person name="Chen J."/>
            <person name="Chen Y.Q."/>
            <person name="Ai Y."/>
            <person name="Zhai J.W."/>
            <person name="Wu S.S."/>
            <person name="Zhou Z."/>
            <person name="Hsiao Y.Y."/>
            <person name="Wu W.L."/>
            <person name="Chen Y.Y."/>
            <person name="Lin Y.F."/>
            <person name="Hsu J.L."/>
            <person name="Li C.Y."/>
            <person name="Wang Z.W."/>
            <person name="Zhao X."/>
            <person name="Zhong W.Y."/>
            <person name="Ma X.K."/>
            <person name="Ma L."/>
            <person name="Huang J."/>
            <person name="Chen G.Z."/>
            <person name="Huang M.Z."/>
            <person name="Huang L."/>
            <person name="Peng D.H."/>
            <person name="Luo Y.B."/>
            <person name="Zou S.Q."/>
            <person name="Chen S.P."/>
            <person name="Lan S."/>
            <person name="Tsai W.C."/>
            <person name="Van de Peer Y."/>
            <person name="Liu Z.J."/>
        </authorList>
    </citation>
    <scope>NUCLEOTIDE SEQUENCE [LARGE SCALE GENOMIC DNA]</scope>
    <source>
        <strain evidence="2">Lor288</strain>
    </source>
</reference>
<dbReference type="Proteomes" id="UP001412067">
    <property type="component" value="Unassembled WGS sequence"/>
</dbReference>
<evidence type="ECO:0000256" key="1">
    <source>
        <dbReference type="SAM" id="SignalP"/>
    </source>
</evidence>
<dbReference type="EMBL" id="JBBWWR010000005">
    <property type="protein sequence ID" value="KAK8966474.1"/>
    <property type="molecule type" value="Genomic_DNA"/>
</dbReference>
<keyword evidence="1" id="KW-0732">Signal</keyword>
<keyword evidence="3" id="KW-1185">Reference proteome</keyword>
<proteinExistence type="predicted"/>
<evidence type="ECO:0000313" key="2">
    <source>
        <dbReference type="EMBL" id="KAK8966474.1"/>
    </source>
</evidence>
<comment type="caution">
    <text evidence="2">The sequence shown here is derived from an EMBL/GenBank/DDBJ whole genome shotgun (WGS) entry which is preliminary data.</text>
</comment>